<proteinExistence type="predicted"/>
<sequence length="64" mass="7315">MLFLSFHKCQEQGVQPLVQLFAQPHTKVKPEICYGRAIILKPLLQANPTKNLPPNLLGRWALHQ</sequence>
<accession>A0A0A8ZZ47</accession>
<dbReference type="AlphaFoldDB" id="A0A0A8ZZ47"/>
<name>A0A0A8ZZ47_ARUDO</name>
<reference evidence="1" key="2">
    <citation type="journal article" date="2015" name="Data Brief">
        <title>Shoot transcriptome of the giant reed, Arundo donax.</title>
        <authorList>
            <person name="Barrero R.A."/>
            <person name="Guerrero F.D."/>
            <person name="Moolhuijzen P."/>
            <person name="Goolsby J.A."/>
            <person name="Tidwell J."/>
            <person name="Bellgard S.E."/>
            <person name="Bellgard M.I."/>
        </authorList>
    </citation>
    <scope>NUCLEOTIDE SEQUENCE</scope>
    <source>
        <tissue evidence="1">Shoot tissue taken approximately 20 cm above the soil surface</tissue>
    </source>
</reference>
<dbReference type="EMBL" id="GBRH01255860">
    <property type="protein sequence ID" value="JAD42035.1"/>
    <property type="molecule type" value="Transcribed_RNA"/>
</dbReference>
<organism evidence="1">
    <name type="scientific">Arundo donax</name>
    <name type="common">Giant reed</name>
    <name type="synonym">Donax arundinaceus</name>
    <dbReference type="NCBI Taxonomy" id="35708"/>
    <lineage>
        <taxon>Eukaryota</taxon>
        <taxon>Viridiplantae</taxon>
        <taxon>Streptophyta</taxon>
        <taxon>Embryophyta</taxon>
        <taxon>Tracheophyta</taxon>
        <taxon>Spermatophyta</taxon>
        <taxon>Magnoliopsida</taxon>
        <taxon>Liliopsida</taxon>
        <taxon>Poales</taxon>
        <taxon>Poaceae</taxon>
        <taxon>PACMAD clade</taxon>
        <taxon>Arundinoideae</taxon>
        <taxon>Arundineae</taxon>
        <taxon>Arundo</taxon>
    </lineage>
</organism>
<reference evidence="1" key="1">
    <citation type="submission" date="2014-09" db="EMBL/GenBank/DDBJ databases">
        <authorList>
            <person name="Magalhaes I.L.F."/>
            <person name="Oliveira U."/>
            <person name="Santos F.R."/>
            <person name="Vidigal T.H.D.A."/>
            <person name="Brescovit A.D."/>
            <person name="Santos A.J."/>
        </authorList>
    </citation>
    <scope>NUCLEOTIDE SEQUENCE</scope>
    <source>
        <tissue evidence="1">Shoot tissue taken approximately 20 cm above the soil surface</tissue>
    </source>
</reference>
<evidence type="ECO:0000313" key="1">
    <source>
        <dbReference type="EMBL" id="JAD42035.1"/>
    </source>
</evidence>
<protein>
    <submittedName>
        <fullName evidence="1">Uncharacterized protein</fullName>
    </submittedName>
</protein>